<dbReference type="OrthoDB" id="426293at2759"/>
<dbReference type="InterPro" id="IPR036770">
    <property type="entry name" value="Ankyrin_rpt-contain_sf"/>
</dbReference>
<gene>
    <name evidence="1" type="ORF">TVAG_288940</name>
</gene>
<dbReference type="InParanoid" id="A2ERE9"/>
<dbReference type="Pfam" id="PF00023">
    <property type="entry name" value="Ank"/>
    <property type="match status" value="1"/>
</dbReference>
<dbReference type="SMR" id="A2ERE9"/>
<protein>
    <submittedName>
        <fullName evidence="1">Uncharacterized protein</fullName>
    </submittedName>
</protein>
<dbReference type="RefSeq" id="XP_001316975.1">
    <property type="nucleotide sequence ID" value="XM_001316940.1"/>
</dbReference>
<accession>A2ERE9</accession>
<dbReference type="Proteomes" id="UP000001542">
    <property type="component" value="Unassembled WGS sequence"/>
</dbReference>
<dbReference type="InterPro" id="IPR002110">
    <property type="entry name" value="Ankyrin_rpt"/>
</dbReference>
<dbReference type="VEuPathDB" id="TrichDB:TVAG_288940"/>
<reference evidence="1" key="1">
    <citation type="submission" date="2006-10" db="EMBL/GenBank/DDBJ databases">
        <authorList>
            <person name="Amadeo P."/>
            <person name="Zhao Q."/>
            <person name="Wortman J."/>
            <person name="Fraser-Liggett C."/>
            <person name="Carlton J."/>
        </authorList>
    </citation>
    <scope>NUCLEOTIDE SEQUENCE</scope>
    <source>
        <strain evidence="1">G3</strain>
    </source>
</reference>
<dbReference type="EMBL" id="DS113466">
    <property type="protein sequence ID" value="EAY04752.1"/>
    <property type="molecule type" value="Genomic_DNA"/>
</dbReference>
<dbReference type="KEGG" id="tva:4762617"/>
<evidence type="ECO:0000313" key="2">
    <source>
        <dbReference type="Proteomes" id="UP000001542"/>
    </source>
</evidence>
<organism evidence="1 2">
    <name type="scientific">Trichomonas vaginalis (strain ATCC PRA-98 / G3)</name>
    <dbReference type="NCBI Taxonomy" id="412133"/>
    <lineage>
        <taxon>Eukaryota</taxon>
        <taxon>Metamonada</taxon>
        <taxon>Parabasalia</taxon>
        <taxon>Trichomonadida</taxon>
        <taxon>Trichomonadidae</taxon>
        <taxon>Trichomonas</taxon>
    </lineage>
</organism>
<sequence>MKASHSDHLEIVKYLISVGVNKYAKDKNGKNALHHTTSCDKTRDYLKSLGLSY</sequence>
<dbReference type="VEuPathDB" id="TrichDB:TVAGG3_0127660"/>
<proteinExistence type="predicted"/>
<dbReference type="SUPFAM" id="SSF48403">
    <property type="entry name" value="Ankyrin repeat"/>
    <property type="match status" value="1"/>
</dbReference>
<keyword evidence="2" id="KW-1185">Reference proteome</keyword>
<reference evidence="1" key="2">
    <citation type="journal article" date="2007" name="Science">
        <title>Draft genome sequence of the sexually transmitted pathogen Trichomonas vaginalis.</title>
        <authorList>
            <person name="Carlton J.M."/>
            <person name="Hirt R.P."/>
            <person name="Silva J.C."/>
            <person name="Delcher A.L."/>
            <person name="Schatz M."/>
            <person name="Zhao Q."/>
            <person name="Wortman J.R."/>
            <person name="Bidwell S.L."/>
            <person name="Alsmark U.C.M."/>
            <person name="Besteiro S."/>
            <person name="Sicheritz-Ponten T."/>
            <person name="Noel C.J."/>
            <person name="Dacks J.B."/>
            <person name="Foster P.G."/>
            <person name="Simillion C."/>
            <person name="Van de Peer Y."/>
            <person name="Miranda-Saavedra D."/>
            <person name="Barton G.J."/>
            <person name="Westrop G.D."/>
            <person name="Mueller S."/>
            <person name="Dessi D."/>
            <person name="Fiori P.L."/>
            <person name="Ren Q."/>
            <person name="Paulsen I."/>
            <person name="Zhang H."/>
            <person name="Bastida-Corcuera F.D."/>
            <person name="Simoes-Barbosa A."/>
            <person name="Brown M.T."/>
            <person name="Hayes R.D."/>
            <person name="Mukherjee M."/>
            <person name="Okumura C.Y."/>
            <person name="Schneider R."/>
            <person name="Smith A.J."/>
            <person name="Vanacova S."/>
            <person name="Villalvazo M."/>
            <person name="Haas B.J."/>
            <person name="Pertea M."/>
            <person name="Feldblyum T.V."/>
            <person name="Utterback T.R."/>
            <person name="Shu C.L."/>
            <person name="Osoegawa K."/>
            <person name="de Jong P.J."/>
            <person name="Hrdy I."/>
            <person name="Horvathova L."/>
            <person name="Zubacova Z."/>
            <person name="Dolezal P."/>
            <person name="Malik S.B."/>
            <person name="Logsdon J.M. Jr."/>
            <person name="Henze K."/>
            <person name="Gupta A."/>
            <person name="Wang C.C."/>
            <person name="Dunne R.L."/>
            <person name="Upcroft J.A."/>
            <person name="Upcroft P."/>
            <person name="White O."/>
            <person name="Salzberg S.L."/>
            <person name="Tang P."/>
            <person name="Chiu C.-H."/>
            <person name="Lee Y.-S."/>
            <person name="Embley T.M."/>
            <person name="Coombs G.H."/>
            <person name="Mottram J.C."/>
            <person name="Tachezy J."/>
            <person name="Fraser-Liggett C.M."/>
            <person name="Johnson P.J."/>
        </authorList>
    </citation>
    <scope>NUCLEOTIDE SEQUENCE [LARGE SCALE GENOMIC DNA]</scope>
    <source>
        <strain evidence="1">G3</strain>
    </source>
</reference>
<name>A2ERE9_TRIV3</name>
<dbReference type="AlphaFoldDB" id="A2ERE9"/>
<evidence type="ECO:0000313" key="1">
    <source>
        <dbReference type="EMBL" id="EAY04752.1"/>
    </source>
</evidence>
<dbReference type="Gene3D" id="1.25.40.20">
    <property type="entry name" value="Ankyrin repeat-containing domain"/>
    <property type="match status" value="1"/>
</dbReference>